<organism evidence="1 2">
    <name type="scientific">Ataeniobius toweri</name>
    <dbReference type="NCBI Taxonomy" id="208326"/>
    <lineage>
        <taxon>Eukaryota</taxon>
        <taxon>Metazoa</taxon>
        <taxon>Chordata</taxon>
        <taxon>Craniata</taxon>
        <taxon>Vertebrata</taxon>
        <taxon>Euteleostomi</taxon>
        <taxon>Actinopterygii</taxon>
        <taxon>Neopterygii</taxon>
        <taxon>Teleostei</taxon>
        <taxon>Neoteleostei</taxon>
        <taxon>Acanthomorphata</taxon>
        <taxon>Ovalentaria</taxon>
        <taxon>Atherinomorphae</taxon>
        <taxon>Cyprinodontiformes</taxon>
        <taxon>Goodeidae</taxon>
        <taxon>Ataeniobius</taxon>
    </lineage>
</organism>
<evidence type="ECO:0000313" key="1">
    <source>
        <dbReference type="EMBL" id="MED6257488.1"/>
    </source>
</evidence>
<evidence type="ECO:0000313" key="2">
    <source>
        <dbReference type="Proteomes" id="UP001345963"/>
    </source>
</evidence>
<reference evidence="1 2" key="1">
    <citation type="submission" date="2021-07" db="EMBL/GenBank/DDBJ databases">
        <authorList>
            <person name="Palmer J.M."/>
        </authorList>
    </citation>
    <scope>NUCLEOTIDE SEQUENCE [LARGE SCALE GENOMIC DNA]</scope>
    <source>
        <strain evidence="1 2">AT_MEX2019</strain>
        <tissue evidence="1">Muscle</tissue>
    </source>
</reference>
<dbReference type="Proteomes" id="UP001345963">
    <property type="component" value="Unassembled WGS sequence"/>
</dbReference>
<keyword evidence="2" id="KW-1185">Reference proteome</keyword>
<comment type="caution">
    <text evidence="1">The sequence shown here is derived from an EMBL/GenBank/DDBJ whole genome shotgun (WGS) entry which is preliminary data.</text>
</comment>
<proteinExistence type="predicted"/>
<gene>
    <name evidence="1" type="ORF">ATANTOWER_024805</name>
</gene>
<protein>
    <submittedName>
        <fullName evidence="1">Uncharacterized protein</fullName>
    </submittedName>
</protein>
<name>A0ABU7C6Y2_9TELE</name>
<sequence length="99" mass="11149">MSDIKKQVVKQNRYSFRTAEQGQVLLLSQSAGKETPHHRATVILQVLDSHRKVTKKSIKCFLLEASETSVSVLINNTITDEALWCRSNHNRDAFAVPGK</sequence>
<dbReference type="EMBL" id="JAHUTI010079243">
    <property type="protein sequence ID" value="MED6257488.1"/>
    <property type="molecule type" value="Genomic_DNA"/>
</dbReference>
<accession>A0ABU7C6Y2</accession>